<dbReference type="InterPro" id="IPR039420">
    <property type="entry name" value="WalR-like"/>
</dbReference>
<keyword evidence="1" id="KW-0805">Transcription regulation</keyword>
<reference evidence="6 7" key="1">
    <citation type="submission" date="2019-08" db="EMBL/GenBank/DDBJ databases">
        <authorList>
            <person name="Khan S.A."/>
            <person name="Jeon C.O."/>
            <person name="Jeong S.E."/>
        </authorList>
    </citation>
    <scope>NUCLEOTIDE SEQUENCE [LARGE SCALE GENOMIC DNA]</scope>
    <source>
        <strain evidence="7">IMCC1728</strain>
    </source>
</reference>
<dbReference type="SUPFAM" id="SSF52172">
    <property type="entry name" value="CheY-like"/>
    <property type="match status" value="1"/>
</dbReference>
<dbReference type="InterPro" id="IPR001789">
    <property type="entry name" value="Sig_transdc_resp-reg_receiver"/>
</dbReference>
<feature type="modified residue" description="4-aspartylphosphate" evidence="4">
    <location>
        <position position="54"/>
    </location>
</feature>
<dbReference type="GO" id="GO:0000160">
    <property type="term" value="P:phosphorelay signal transduction system"/>
    <property type="evidence" value="ECO:0007669"/>
    <property type="project" value="InterPro"/>
</dbReference>
<dbReference type="Pfam" id="PF00196">
    <property type="entry name" value="GerE"/>
    <property type="match status" value="1"/>
</dbReference>
<evidence type="ECO:0000256" key="3">
    <source>
        <dbReference type="ARBA" id="ARBA00023163"/>
    </source>
</evidence>
<evidence type="ECO:0000313" key="7">
    <source>
        <dbReference type="Proteomes" id="UP000321832"/>
    </source>
</evidence>
<dbReference type="Proteomes" id="UP000321832">
    <property type="component" value="Unassembled WGS sequence"/>
</dbReference>
<keyword evidence="2" id="KW-0238">DNA-binding</keyword>
<accession>A0A5C6U4T7</accession>
<evidence type="ECO:0000256" key="2">
    <source>
        <dbReference type="ARBA" id="ARBA00023125"/>
    </source>
</evidence>
<dbReference type="Gene3D" id="3.40.50.2300">
    <property type="match status" value="1"/>
</dbReference>
<dbReference type="SMART" id="SM00448">
    <property type="entry name" value="REC"/>
    <property type="match status" value="1"/>
</dbReference>
<name>A0A5C6U4T7_9BURK</name>
<keyword evidence="3" id="KW-0804">Transcription</keyword>
<sequence length="215" mass="23705">MSRVFLLINDPLVAGRMRGFIDATPGLRTIGWVTSIEQARAQLPAAAADIVLADLQLSDGWVSAFLEELSTSGRFGRPKTLLITLSLDDTQLLEGLSRGADGYFVQGQSPQMLIAAIEQSLSGGAEMSPTIARQIKAHFDAVAWNRSGSAGDDDNPLHPDQLERQVLQWTCDGFLPHEIARDLRISTREVAHRVRTLYRKLQLDRRTSSLSLKLL</sequence>
<keyword evidence="4" id="KW-0597">Phosphoprotein</keyword>
<organism evidence="6 7">
    <name type="scientific">Piscinibacter aquaticus</name>
    <dbReference type="NCBI Taxonomy" id="392597"/>
    <lineage>
        <taxon>Bacteria</taxon>
        <taxon>Pseudomonadati</taxon>
        <taxon>Pseudomonadota</taxon>
        <taxon>Betaproteobacteria</taxon>
        <taxon>Burkholderiales</taxon>
        <taxon>Sphaerotilaceae</taxon>
        <taxon>Piscinibacter</taxon>
    </lineage>
</organism>
<evidence type="ECO:0000313" key="6">
    <source>
        <dbReference type="EMBL" id="TXC67081.1"/>
    </source>
</evidence>
<dbReference type="SUPFAM" id="SSF46894">
    <property type="entry name" value="C-terminal effector domain of the bipartite response regulators"/>
    <property type="match status" value="1"/>
</dbReference>
<gene>
    <name evidence="6" type="ORF">FSC37_19070</name>
</gene>
<evidence type="ECO:0000256" key="4">
    <source>
        <dbReference type="PROSITE-ProRule" id="PRU00169"/>
    </source>
</evidence>
<dbReference type="AlphaFoldDB" id="A0A5C6U4T7"/>
<keyword evidence="7" id="KW-1185">Reference proteome</keyword>
<dbReference type="Pfam" id="PF00072">
    <property type="entry name" value="Response_reg"/>
    <property type="match status" value="1"/>
</dbReference>
<dbReference type="InterPro" id="IPR016032">
    <property type="entry name" value="Sig_transdc_resp-reg_C-effctor"/>
</dbReference>
<dbReference type="PANTHER" id="PTHR43214:SF41">
    <property type="entry name" value="NITRATE_NITRITE RESPONSE REGULATOR PROTEIN NARP"/>
    <property type="match status" value="1"/>
</dbReference>
<evidence type="ECO:0000256" key="1">
    <source>
        <dbReference type="ARBA" id="ARBA00023015"/>
    </source>
</evidence>
<dbReference type="PANTHER" id="PTHR43214">
    <property type="entry name" value="TWO-COMPONENT RESPONSE REGULATOR"/>
    <property type="match status" value="1"/>
</dbReference>
<dbReference type="GO" id="GO:0003677">
    <property type="term" value="F:DNA binding"/>
    <property type="evidence" value="ECO:0007669"/>
    <property type="project" value="UniProtKB-KW"/>
</dbReference>
<dbReference type="PROSITE" id="PS50110">
    <property type="entry name" value="RESPONSE_REGULATORY"/>
    <property type="match status" value="1"/>
</dbReference>
<dbReference type="InterPro" id="IPR000792">
    <property type="entry name" value="Tscrpt_reg_LuxR_C"/>
</dbReference>
<evidence type="ECO:0000259" key="5">
    <source>
        <dbReference type="PROSITE" id="PS50110"/>
    </source>
</evidence>
<dbReference type="InterPro" id="IPR011006">
    <property type="entry name" value="CheY-like_superfamily"/>
</dbReference>
<protein>
    <submittedName>
        <fullName evidence="6">Response regulator transcription factor</fullName>
    </submittedName>
</protein>
<comment type="caution">
    <text evidence="6">The sequence shown here is derived from an EMBL/GenBank/DDBJ whole genome shotgun (WGS) entry which is preliminary data.</text>
</comment>
<feature type="domain" description="Response regulatory" evidence="5">
    <location>
        <begin position="3"/>
        <end position="121"/>
    </location>
</feature>
<dbReference type="GO" id="GO:0006355">
    <property type="term" value="P:regulation of DNA-templated transcription"/>
    <property type="evidence" value="ECO:0007669"/>
    <property type="project" value="InterPro"/>
</dbReference>
<dbReference type="EMBL" id="VOPW01000001">
    <property type="protein sequence ID" value="TXC67081.1"/>
    <property type="molecule type" value="Genomic_DNA"/>
</dbReference>
<proteinExistence type="predicted"/>